<name>A0A0C1QL56_9RICK</name>
<dbReference type="Proteomes" id="UP000031258">
    <property type="component" value="Unassembled WGS sequence"/>
</dbReference>
<keyword evidence="1" id="KW-1133">Transmembrane helix</keyword>
<dbReference type="AlphaFoldDB" id="A0A0C1QL56"/>
<protein>
    <submittedName>
        <fullName evidence="2">Uncharacterized protein</fullName>
    </submittedName>
</protein>
<reference evidence="2 3" key="1">
    <citation type="submission" date="2014-11" db="EMBL/GenBank/DDBJ databases">
        <title>A Rickettsiales Symbiont of Amoebae With Ancient Features.</title>
        <authorList>
            <person name="Schulz F."/>
            <person name="Martijn J."/>
            <person name="Wascher F."/>
            <person name="Kostanjsek R."/>
            <person name="Ettema T.J."/>
            <person name="Horn M."/>
        </authorList>
    </citation>
    <scope>NUCLEOTIDE SEQUENCE [LARGE SCALE GENOMIC DNA]</scope>
    <source>
        <strain evidence="2 3">UWC36</strain>
    </source>
</reference>
<gene>
    <name evidence="2" type="ORF">NF27_AZ00040</name>
</gene>
<evidence type="ECO:0000256" key="1">
    <source>
        <dbReference type="SAM" id="Phobius"/>
    </source>
</evidence>
<dbReference type="EMBL" id="JSWE01000025">
    <property type="protein sequence ID" value="KIE06234.1"/>
    <property type="molecule type" value="Genomic_DNA"/>
</dbReference>
<organism evidence="2 3">
    <name type="scientific">Candidatus Jidaibacter acanthamoebae</name>
    <dbReference type="NCBI Taxonomy" id="86105"/>
    <lineage>
        <taxon>Bacteria</taxon>
        <taxon>Pseudomonadati</taxon>
        <taxon>Pseudomonadota</taxon>
        <taxon>Alphaproteobacteria</taxon>
        <taxon>Rickettsiales</taxon>
        <taxon>Candidatus Midichloriaceae</taxon>
        <taxon>Candidatus Jidaibacter</taxon>
    </lineage>
</organism>
<comment type="caution">
    <text evidence="2">The sequence shown here is derived from an EMBL/GenBank/DDBJ whole genome shotgun (WGS) entry which is preliminary data.</text>
</comment>
<sequence>MKVATFRVYKYTFLINIIGTIFLLAFIVLLQTLKLYLSHKQTIIIIRRRA</sequence>
<evidence type="ECO:0000313" key="3">
    <source>
        <dbReference type="Proteomes" id="UP000031258"/>
    </source>
</evidence>
<keyword evidence="1" id="KW-0472">Membrane</keyword>
<feature type="transmembrane region" description="Helical" evidence="1">
    <location>
        <begin position="12"/>
        <end position="37"/>
    </location>
</feature>
<dbReference type="STRING" id="86105.NF27_AZ00040"/>
<keyword evidence="3" id="KW-1185">Reference proteome</keyword>
<accession>A0A0C1QL56</accession>
<proteinExistence type="predicted"/>
<keyword evidence="1" id="KW-0812">Transmembrane</keyword>
<evidence type="ECO:0000313" key="2">
    <source>
        <dbReference type="EMBL" id="KIE06234.1"/>
    </source>
</evidence>